<feature type="compositionally biased region" description="Basic and acidic residues" evidence="1">
    <location>
        <begin position="50"/>
        <end position="64"/>
    </location>
</feature>
<dbReference type="EMBL" id="LJIJ01000735">
    <property type="protein sequence ID" value="ODM94887.1"/>
    <property type="molecule type" value="Genomic_DNA"/>
</dbReference>
<feature type="compositionally biased region" description="Basic residues" evidence="1">
    <location>
        <begin position="112"/>
        <end position="124"/>
    </location>
</feature>
<feature type="region of interest" description="Disordered" evidence="1">
    <location>
        <begin position="1"/>
        <end position="346"/>
    </location>
</feature>
<gene>
    <name evidence="2" type="ORF">Ocin01_11782</name>
</gene>
<dbReference type="AlphaFoldDB" id="A0A1D2MPB9"/>
<name>A0A1D2MPB9_ORCCI</name>
<feature type="compositionally biased region" description="Polar residues" evidence="1">
    <location>
        <begin position="257"/>
        <end position="272"/>
    </location>
</feature>
<feature type="compositionally biased region" description="Basic and acidic residues" evidence="1">
    <location>
        <begin position="205"/>
        <end position="220"/>
    </location>
</feature>
<proteinExistence type="predicted"/>
<keyword evidence="3" id="KW-1185">Reference proteome</keyword>
<dbReference type="Proteomes" id="UP000094527">
    <property type="component" value="Unassembled WGS sequence"/>
</dbReference>
<sequence>MSREPSVDMDETTVSHGVPAKGNKKTANKRVLQSKAKPKEPRAVNKRSGRSKDNRRGKKSRAEADDGVGQPGAITSGDDTTKAPTTVKPKKPVNANKKRPASPPQSNYRSIKPPKKILQLRKGSKKEQSTGTTAAIYQNRPGGASKSNSTGRRKPSVSKRLEVQEDATTGRDASHPLARSGVARRATLLDDANPSVLPEGGQEGTHIDDASHPLARKECKSSNSTGRRKPSVSQKRGGKKSNATGRRKLNPPLVAKTSGQETTPTGRTQAIRLSQKRGGKKSTTAGRRKPSSAEKRPTKKSTGERRRKESGVEETKAGPSTFLPTGARRSARLTGIRKAAAKSAKA</sequence>
<evidence type="ECO:0000313" key="3">
    <source>
        <dbReference type="Proteomes" id="UP000094527"/>
    </source>
</evidence>
<feature type="compositionally biased region" description="Basic residues" evidence="1">
    <location>
        <begin position="88"/>
        <end position="100"/>
    </location>
</feature>
<protein>
    <submittedName>
        <fullName evidence="2">Uncharacterized protein</fullName>
    </submittedName>
</protein>
<accession>A0A1D2MPB9</accession>
<evidence type="ECO:0000313" key="2">
    <source>
        <dbReference type="EMBL" id="ODM94887.1"/>
    </source>
</evidence>
<evidence type="ECO:0000256" key="1">
    <source>
        <dbReference type="SAM" id="MobiDB-lite"/>
    </source>
</evidence>
<reference evidence="2 3" key="1">
    <citation type="journal article" date="2016" name="Genome Biol. Evol.">
        <title>Gene Family Evolution Reflects Adaptation to Soil Environmental Stressors in the Genome of the Collembolan Orchesella cincta.</title>
        <authorList>
            <person name="Faddeeva-Vakhrusheva A."/>
            <person name="Derks M.F."/>
            <person name="Anvar S.Y."/>
            <person name="Agamennone V."/>
            <person name="Suring W."/>
            <person name="Smit S."/>
            <person name="van Straalen N.M."/>
            <person name="Roelofs D."/>
        </authorList>
    </citation>
    <scope>NUCLEOTIDE SEQUENCE [LARGE SCALE GENOMIC DNA]</scope>
    <source>
        <tissue evidence="2">Mixed pool</tissue>
    </source>
</reference>
<comment type="caution">
    <text evidence="2">The sequence shown here is derived from an EMBL/GenBank/DDBJ whole genome shotgun (WGS) entry which is preliminary data.</text>
</comment>
<feature type="compositionally biased region" description="Basic and acidic residues" evidence="1">
    <location>
        <begin position="159"/>
        <end position="174"/>
    </location>
</feature>
<organism evidence="2 3">
    <name type="scientific">Orchesella cincta</name>
    <name type="common">Springtail</name>
    <name type="synonym">Podura cincta</name>
    <dbReference type="NCBI Taxonomy" id="48709"/>
    <lineage>
        <taxon>Eukaryota</taxon>
        <taxon>Metazoa</taxon>
        <taxon>Ecdysozoa</taxon>
        <taxon>Arthropoda</taxon>
        <taxon>Hexapoda</taxon>
        <taxon>Collembola</taxon>
        <taxon>Entomobryomorpha</taxon>
        <taxon>Entomobryoidea</taxon>
        <taxon>Orchesellidae</taxon>
        <taxon>Orchesellinae</taxon>
        <taxon>Orchesella</taxon>
    </lineage>
</organism>
<feature type="compositionally biased region" description="Basic and acidic residues" evidence="1">
    <location>
        <begin position="291"/>
        <end position="316"/>
    </location>
</feature>
<feature type="compositionally biased region" description="Basic residues" evidence="1">
    <location>
        <begin position="274"/>
        <end position="290"/>
    </location>
</feature>
<feature type="non-terminal residue" evidence="2">
    <location>
        <position position="346"/>
    </location>
</feature>